<dbReference type="InterPro" id="IPR014719">
    <property type="entry name" value="Ribosomal_bL12_C/ClpS-like"/>
</dbReference>
<feature type="coiled-coil region" evidence="5">
    <location>
        <begin position="49"/>
        <end position="76"/>
    </location>
</feature>
<comment type="subunit">
    <text evidence="4">Homodimer. Part of the ribosomal stalk of the 50S ribosomal subunit. Forms a multimeric L10(L12)X complex, where L10 forms an elongated spine to which 2 to 4 L12 dimers bind in a sequential fashion. Binds GTP-bound translation factors.</text>
</comment>
<evidence type="ECO:0000256" key="6">
    <source>
        <dbReference type="SAM" id="MobiDB-lite"/>
    </source>
</evidence>
<evidence type="ECO:0000256" key="2">
    <source>
        <dbReference type="ARBA" id="ARBA00022980"/>
    </source>
</evidence>
<evidence type="ECO:0000259" key="7">
    <source>
        <dbReference type="Pfam" id="PF00542"/>
    </source>
</evidence>
<reference evidence="9 10" key="1">
    <citation type="submission" date="2017-07" db="EMBL/GenBank/DDBJ databases">
        <title>Mechanisms for carbon and nitrogen cycling indicate functional differentiation within the Candidate Phyla Radiation.</title>
        <authorList>
            <person name="Danczak R.E."/>
            <person name="Johnston M.D."/>
            <person name="Kenah C."/>
            <person name="Slattery M."/>
            <person name="Wrighton K.C."/>
            <person name="Wilkins M.J."/>
        </authorList>
    </citation>
    <scope>NUCLEOTIDE SEQUENCE [LARGE SCALE GENOMIC DNA]</scope>
    <source>
        <strain evidence="9">Athens1014_28</strain>
    </source>
</reference>
<sequence>MADEKVEEKISSSAKATADMEKAEVVADAAVEGVEKVPTSEAVGIPTENVGTKEVVEEVKEEVKEVKEEKSASTEVTADKPAPSGKFKELIKQIENLSVLELSELVKALEDRFGVSAIAPMAVGVTTPAAGGGEVAEEKTSFDVILASSGDKKIQVIKVVREIKPDLGLKEAKDLVEAAPKEILKGAKKEDAENAKKKLEEAGATVELK</sequence>
<keyword evidence="3 4" id="KW-0687">Ribonucleoprotein</keyword>
<dbReference type="EMBL" id="VMGN01000029">
    <property type="protein sequence ID" value="TSC93765.1"/>
    <property type="molecule type" value="Genomic_DNA"/>
</dbReference>
<dbReference type="Pfam" id="PF00542">
    <property type="entry name" value="Ribosomal_L12"/>
    <property type="match status" value="1"/>
</dbReference>
<protein>
    <recommendedName>
        <fullName evidence="4">Large ribosomal subunit protein bL12</fullName>
    </recommendedName>
</protein>
<feature type="domain" description="Large ribosomal subunit protein bL12 oligomerization" evidence="8">
    <location>
        <begin position="88"/>
        <end position="133"/>
    </location>
</feature>
<evidence type="ECO:0000259" key="8">
    <source>
        <dbReference type="Pfam" id="PF16320"/>
    </source>
</evidence>
<dbReference type="InterPro" id="IPR013823">
    <property type="entry name" value="Ribosomal_bL12_C"/>
</dbReference>
<dbReference type="InterPro" id="IPR008932">
    <property type="entry name" value="Ribosomal_bL12_oligo"/>
</dbReference>
<comment type="caution">
    <text evidence="9">The sequence shown here is derived from an EMBL/GenBank/DDBJ whole genome shotgun (WGS) entry which is preliminary data.</text>
</comment>
<dbReference type="Gene3D" id="1.20.5.710">
    <property type="entry name" value="Single helix bin"/>
    <property type="match status" value="1"/>
</dbReference>
<dbReference type="GO" id="GO:0003735">
    <property type="term" value="F:structural constituent of ribosome"/>
    <property type="evidence" value="ECO:0007669"/>
    <property type="project" value="InterPro"/>
</dbReference>
<comment type="similarity">
    <text evidence="1 4">Belongs to the bacterial ribosomal protein bL12 family.</text>
</comment>
<comment type="function">
    <text evidence="4">Forms part of the ribosomal stalk which helps the ribosome interact with GTP-bound translation factors. Is thus essential for accurate translation.</text>
</comment>
<keyword evidence="2 4" id="KW-0689">Ribosomal protein</keyword>
<dbReference type="GO" id="GO:0022625">
    <property type="term" value="C:cytosolic large ribosomal subunit"/>
    <property type="evidence" value="ECO:0007669"/>
    <property type="project" value="TreeGrafter"/>
</dbReference>
<evidence type="ECO:0000256" key="1">
    <source>
        <dbReference type="ARBA" id="ARBA00007197"/>
    </source>
</evidence>
<proteinExistence type="inferred from homology"/>
<dbReference type="SUPFAM" id="SSF54736">
    <property type="entry name" value="ClpS-like"/>
    <property type="match status" value="1"/>
</dbReference>
<dbReference type="Proteomes" id="UP000316495">
    <property type="component" value="Unassembled WGS sequence"/>
</dbReference>
<dbReference type="GO" id="GO:0003729">
    <property type="term" value="F:mRNA binding"/>
    <property type="evidence" value="ECO:0007669"/>
    <property type="project" value="TreeGrafter"/>
</dbReference>
<dbReference type="SUPFAM" id="SSF48300">
    <property type="entry name" value="Ribosomal protein L7/12, oligomerisation (N-terminal) domain"/>
    <property type="match status" value="1"/>
</dbReference>
<gene>
    <name evidence="4" type="primary">rplL</name>
    <name evidence="9" type="ORF">Athens101428_552</name>
</gene>
<evidence type="ECO:0000256" key="3">
    <source>
        <dbReference type="ARBA" id="ARBA00023274"/>
    </source>
</evidence>
<dbReference type="Pfam" id="PF16320">
    <property type="entry name" value="Ribosomal_L12_N"/>
    <property type="match status" value="1"/>
</dbReference>
<feature type="compositionally biased region" description="Basic and acidic residues" evidence="6">
    <location>
        <begin position="190"/>
        <end position="201"/>
    </location>
</feature>
<dbReference type="InterPro" id="IPR036235">
    <property type="entry name" value="Ribosomal_bL12_oligo_N_sf"/>
</dbReference>
<evidence type="ECO:0000313" key="9">
    <source>
        <dbReference type="EMBL" id="TSC93765.1"/>
    </source>
</evidence>
<evidence type="ECO:0000313" key="10">
    <source>
        <dbReference type="Proteomes" id="UP000316495"/>
    </source>
</evidence>
<accession>A0A554LLM3</accession>
<feature type="region of interest" description="Disordered" evidence="6">
    <location>
        <begin position="190"/>
        <end position="209"/>
    </location>
</feature>
<dbReference type="PANTHER" id="PTHR45987:SF4">
    <property type="entry name" value="LARGE RIBOSOMAL SUBUNIT PROTEIN BL12M"/>
    <property type="match status" value="1"/>
</dbReference>
<name>A0A554LLM3_9BACT</name>
<dbReference type="CDD" id="cd00387">
    <property type="entry name" value="Ribosomal_L7_L12"/>
    <property type="match status" value="1"/>
</dbReference>
<dbReference type="AlphaFoldDB" id="A0A554LLM3"/>
<dbReference type="HAMAP" id="MF_00368">
    <property type="entry name" value="Ribosomal_bL12"/>
    <property type="match status" value="1"/>
</dbReference>
<dbReference type="PANTHER" id="PTHR45987">
    <property type="entry name" value="39S RIBOSOMAL PROTEIN L12"/>
    <property type="match status" value="1"/>
</dbReference>
<dbReference type="NCBIfam" id="TIGR00855">
    <property type="entry name" value="L12"/>
    <property type="match status" value="1"/>
</dbReference>
<dbReference type="InterPro" id="IPR000206">
    <property type="entry name" value="Ribosomal_bL12"/>
</dbReference>
<keyword evidence="5" id="KW-0175">Coiled coil</keyword>
<organism evidence="9 10">
    <name type="scientific">Candidatus Berkelbacteria bacterium Athens1014_28</name>
    <dbReference type="NCBI Taxonomy" id="2017145"/>
    <lineage>
        <taxon>Bacteria</taxon>
        <taxon>Candidatus Berkelbacteria</taxon>
    </lineage>
</organism>
<dbReference type="GO" id="GO:0006412">
    <property type="term" value="P:translation"/>
    <property type="evidence" value="ECO:0007669"/>
    <property type="project" value="UniProtKB-UniRule"/>
</dbReference>
<evidence type="ECO:0000256" key="5">
    <source>
        <dbReference type="SAM" id="Coils"/>
    </source>
</evidence>
<evidence type="ECO:0000256" key="4">
    <source>
        <dbReference type="HAMAP-Rule" id="MF_00368"/>
    </source>
</evidence>
<feature type="domain" description="Large ribosomal subunit protein bL12 C-terminal" evidence="7">
    <location>
        <begin position="142"/>
        <end position="209"/>
    </location>
</feature>
<dbReference type="FunFam" id="3.30.1390.10:FF:000001">
    <property type="entry name" value="50S ribosomal protein L7/L12"/>
    <property type="match status" value="1"/>
</dbReference>
<dbReference type="Gene3D" id="3.30.1390.10">
    <property type="match status" value="1"/>
</dbReference>